<evidence type="ECO:0000313" key="3">
    <source>
        <dbReference type="WBParaSite" id="EVEC_0000161701-mRNA-1"/>
    </source>
</evidence>
<evidence type="ECO:0000313" key="2">
    <source>
        <dbReference type="Proteomes" id="UP000274131"/>
    </source>
</evidence>
<dbReference type="Proteomes" id="UP000274131">
    <property type="component" value="Unassembled WGS sequence"/>
</dbReference>
<evidence type="ECO:0000313" key="1">
    <source>
        <dbReference type="EMBL" id="VDD86182.1"/>
    </source>
</evidence>
<dbReference type="AlphaFoldDB" id="A0A0N4UVX6"/>
<reference evidence="3" key="1">
    <citation type="submission" date="2017-02" db="UniProtKB">
        <authorList>
            <consortium name="WormBaseParasite"/>
        </authorList>
    </citation>
    <scope>IDENTIFICATION</scope>
</reference>
<dbReference type="EMBL" id="UXUI01007198">
    <property type="protein sequence ID" value="VDD86182.1"/>
    <property type="molecule type" value="Genomic_DNA"/>
</dbReference>
<organism evidence="3">
    <name type="scientific">Enterobius vermicularis</name>
    <name type="common">Human pinworm</name>
    <dbReference type="NCBI Taxonomy" id="51028"/>
    <lineage>
        <taxon>Eukaryota</taxon>
        <taxon>Metazoa</taxon>
        <taxon>Ecdysozoa</taxon>
        <taxon>Nematoda</taxon>
        <taxon>Chromadorea</taxon>
        <taxon>Rhabditida</taxon>
        <taxon>Spirurina</taxon>
        <taxon>Oxyuridomorpha</taxon>
        <taxon>Oxyuroidea</taxon>
        <taxon>Oxyuridae</taxon>
        <taxon>Enterobius</taxon>
    </lineage>
</organism>
<sequence>MLAATVSTWCNKTLAAAKDTQIHRFANTQTHTNTYIQTHTYTHIQTLRVF</sequence>
<proteinExistence type="predicted"/>
<protein>
    <submittedName>
        <fullName evidence="3">Secreted protein</fullName>
    </submittedName>
</protein>
<dbReference type="WBParaSite" id="EVEC_0000161701-mRNA-1">
    <property type="protein sequence ID" value="EVEC_0000161701-mRNA-1"/>
    <property type="gene ID" value="EVEC_0000161701"/>
</dbReference>
<accession>A0A0N4UVX6</accession>
<reference evidence="1 2" key="2">
    <citation type="submission" date="2018-10" db="EMBL/GenBank/DDBJ databases">
        <authorList>
            <consortium name="Pathogen Informatics"/>
        </authorList>
    </citation>
    <scope>NUCLEOTIDE SEQUENCE [LARGE SCALE GENOMIC DNA]</scope>
</reference>
<name>A0A0N4UVX6_ENTVE</name>
<gene>
    <name evidence="1" type="ORF">EVEC_LOCUS1325</name>
</gene>
<keyword evidence="2" id="KW-1185">Reference proteome</keyword>